<protein>
    <submittedName>
        <fullName evidence="1">AraC family transcriptional regulator</fullName>
    </submittedName>
</protein>
<organism evidence="1 2">
    <name type="scientific">Vallitalea maricola</name>
    <dbReference type="NCBI Taxonomy" id="3074433"/>
    <lineage>
        <taxon>Bacteria</taxon>
        <taxon>Bacillati</taxon>
        <taxon>Bacillota</taxon>
        <taxon>Clostridia</taxon>
        <taxon>Lachnospirales</taxon>
        <taxon>Vallitaleaceae</taxon>
        <taxon>Vallitalea</taxon>
    </lineage>
</organism>
<dbReference type="EMBL" id="BTPU01000051">
    <property type="protein sequence ID" value="GMQ63724.1"/>
    <property type="molecule type" value="Genomic_DNA"/>
</dbReference>
<sequence>MNWLERTTRAINYIEENLMGDINYTEVAKMACCSTYHFSRMFAFITDISLSEYIRRRRLSLAAFELQNSDIKIVDLAIKYGYDSPDSFSRAFQKLHGVRPTKARTKGIQLKAFPKISFQITIKGDIEMEYRIEELDFDFAVVGIKKRVETKDAFKIVPALWSDAEKDGLLQKLIDMSWENPQCKLESLLGISGEKATIMSDDFDYFMGVRYNNEVPDGMEKFIIPACTWAVFPNEDNSTWKRIYTEWLPTSGYELADIPCIECFYPPDHIPQREIWVPIL</sequence>
<keyword evidence="2" id="KW-1185">Reference proteome</keyword>
<comment type="caution">
    <text evidence="1">The sequence shown here is derived from an EMBL/GenBank/DDBJ whole genome shotgun (WGS) entry which is preliminary data.</text>
</comment>
<evidence type="ECO:0000313" key="1">
    <source>
        <dbReference type="EMBL" id="GMQ63724.1"/>
    </source>
</evidence>
<reference evidence="1" key="1">
    <citation type="submission" date="2023-09" db="EMBL/GenBank/DDBJ databases">
        <title>Vallitalea sediminicola and Vallitalea maricola sp. nov., anaerobic bacteria isolated from marine sediment.</title>
        <authorList>
            <person name="Hirano S."/>
            <person name="Maeda A."/>
            <person name="Terahara T."/>
            <person name="Mori K."/>
            <person name="Hamada M."/>
            <person name="Matsumoto R."/>
            <person name="Kobayashi T."/>
        </authorList>
    </citation>
    <scope>NUCLEOTIDE SEQUENCE</scope>
    <source>
        <strain evidence="1">AN17-2</strain>
    </source>
</reference>
<evidence type="ECO:0000313" key="2">
    <source>
        <dbReference type="Proteomes" id="UP001374599"/>
    </source>
</evidence>
<gene>
    <name evidence="1" type="ORF">AN2V17_29590</name>
</gene>
<proteinExistence type="predicted"/>
<accession>A0ACB5UL81</accession>
<dbReference type="Proteomes" id="UP001374599">
    <property type="component" value="Unassembled WGS sequence"/>
</dbReference>
<name>A0ACB5UL81_9FIRM</name>